<feature type="transmembrane region" description="Helical" evidence="1">
    <location>
        <begin position="215"/>
        <end position="236"/>
    </location>
</feature>
<feature type="transmembrane region" description="Helical" evidence="1">
    <location>
        <begin position="58"/>
        <end position="81"/>
    </location>
</feature>
<reference evidence="2 3" key="1">
    <citation type="submission" date="2020-05" db="EMBL/GenBank/DDBJ databases">
        <title>Genomic Encyclopedia of Type Strains, Phase IV (KMG-V): Genome sequencing to study the core and pangenomes of soil and plant-associated prokaryotes.</title>
        <authorList>
            <person name="Whitman W."/>
        </authorList>
    </citation>
    <scope>NUCLEOTIDE SEQUENCE [LARGE SCALE GENOMIC DNA]</scope>
    <source>
        <strain evidence="2 3">C29</strain>
    </source>
</reference>
<comment type="caution">
    <text evidence="2">The sequence shown here is derived from an EMBL/GenBank/DDBJ whole genome shotgun (WGS) entry which is preliminary data.</text>
</comment>
<feature type="transmembrane region" description="Helical" evidence="1">
    <location>
        <begin position="102"/>
        <end position="121"/>
    </location>
</feature>
<keyword evidence="1" id="KW-1133">Transmembrane helix</keyword>
<feature type="transmembrane region" description="Helical" evidence="1">
    <location>
        <begin position="133"/>
        <end position="156"/>
    </location>
</feature>
<dbReference type="Pfam" id="PF07077">
    <property type="entry name" value="DUF1345"/>
    <property type="match status" value="1"/>
</dbReference>
<protein>
    <submittedName>
        <fullName evidence="2">Membrane protein</fullName>
    </submittedName>
</protein>
<gene>
    <name evidence="2" type="ORF">HNQ01_000255</name>
</gene>
<organism evidence="2 3">
    <name type="scientific">Sphaerotilus uruguayifluvii</name>
    <dbReference type="NCBI Taxonomy" id="2735897"/>
    <lineage>
        <taxon>Bacteria</taxon>
        <taxon>Pseudomonadati</taxon>
        <taxon>Pseudomonadota</taxon>
        <taxon>Betaproteobacteria</taxon>
        <taxon>Burkholderiales</taxon>
        <taxon>Sphaerotilaceae</taxon>
        <taxon>Sphaerotilus</taxon>
    </lineage>
</organism>
<keyword evidence="1" id="KW-0472">Membrane</keyword>
<keyword evidence="1" id="KW-0812">Transmembrane</keyword>
<dbReference type="RefSeq" id="WP_173803496.1">
    <property type="nucleotide sequence ID" value="NZ_JABSNM010000001.1"/>
</dbReference>
<sequence length="240" mass="25663">MAKTSPRQAPAARRLRHLARLWAPVSARPRLLLSVAVGLLAGLLLSLADTGGLLPRPVTRLVVAWNAGAWLYLALAGWMMVAATPSQIGRRARREDEGARTILALVVAAALCSLGAIVAELGGARDLHGSARITHIALAVATIVSSWAFTQVMFALHYAHDYYLARQHGQPPGLAFPDTEEPDYLDFLYFAVVIGTSGQTADIAFASRAMRRVGMVHCVLAFVFNTSLVGLMINVASGLI</sequence>
<dbReference type="EMBL" id="JABSNM010000001">
    <property type="protein sequence ID" value="NRT54548.1"/>
    <property type="molecule type" value="Genomic_DNA"/>
</dbReference>
<keyword evidence="3" id="KW-1185">Reference proteome</keyword>
<accession>A0ABX2FZC1</accession>
<name>A0ABX2FZC1_9BURK</name>
<evidence type="ECO:0000313" key="3">
    <source>
        <dbReference type="Proteomes" id="UP001516061"/>
    </source>
</evidence>
<dbReference type="Proteomes" id="UP001516061">
    <property type="component" value="Unassembled WGS sequence"/>
</dbReference>
<evidence type="ECO:0000313" key="2">
    <source>
        <dbReference type="EMBL" id="NRT54548.1"/>
    </source>
</evidence>
<evidence type="ECO:0000256" key="1">
    <source>
        <dbReference type="SAM" id="Phobius"/>
    </source>
</evidence>
<proteinExistence type="predicted"/>
<dbReference type="InterPro" id="IPR009781">
    <property type="entry name" value="DUF1345"/>
</dbReference>